<feature type="non-terminal residue" evidence="3">
    <location>
        <position position="731"/>
    </location>
</feature>
<dbReference type="PANTHER" id="PTHR38467">
    <property type="match status" value="1"/>
</dbReference>
<dbReference type="InterPro" id="IPR022509">
    <property type="entry name" value="Conjugation_ATPase_TraG"/>
</dbReference>
<dbReference type="AlphaFoldDB" id="W2C4G2"/>
<dbReference type="InterPro" id="IPR027417">
    <property type="entry name" value="P-loop_NTPase"/>
</dbReference>
<feature type="domain" description="TraG P-loop" evidence="2">
    <location>
        <begin position="410"/>
        <end position="731"/>
    </location>
</feature>
<proteinExistence type="predicted"/>
<accession>W2C4G2</accession>
<dbReference type="Proteomes" id="UP000018837">
    <property type="component" value="Unassembled WGS sequence"/>
</dbReference>
<feature type="domain" description="TraG N-terminal Bacteroidetes" evidence="1">
    <location>
        <begin position="3"/>
        <end position="55"/>
    </location>
</feature>
<dbReference type="NCBIfam" id="TIGR03783">
    <property type="entry name" value="Bac_Flav_CT_G"/>
    <property type="match status" value="1"/>
</dbReference>
<gene>
    <name evidence="3" type="ORF">N425_06295</name>
</gene>
<organism evidence="3 4">
    <name type="scientific">Tannerella sp. oral taxon BU063 isolate Cell 2</name>
    <dbReference type="NCBI Taxonomy" id="1411148"/>
    <lineage>
        <taxon>Bacteria</taxon>
        <taxon>Pseudomonadati</taxon>
        <taxon>Bacteroidota</taxon>
        <taxon>Bacteroidia</taxon>
        <taxon>Bacteroidales</taxon>
        <taxon>Tannerellaceae</taxon>
        <taxon>Tannerella</taxon>
    </lineage>
</organism>
<dbReference type="PANTHER" id="PTHR38467:SF1">
    <property type="entry name" value="CONJUGATIVE TRANSFER: ASSEMBLY"/>
    <property type="match status" value="1"/>
</dbReference>
<dbReference type="SUPFAM" id="SSF52540">
    <property type="entry name" value="P-loop containing nucleoside triphosphate hydrolases"/>
    <property type="match status" value="1"/>
</dbReference>
<dbReference type="Pfam" id="PF12991">
    <property type="entry name" value="DUF3875"/>
    <property type="match status" value="1"/>
</dbReference>
<comment type="caution">
    <text evidence="3">The sequence shown here is derived from an EMBL/GenBank/DDBJ whole genome shotgun (WGS) entry which is preliminary data.</text>
</comment>
<evidence type="ECO:0000259" key="1">
    <source>
        <dbReference type="Pfam" id="PF12991"/>
    </source>
</evidence>
<dbReference type="InterPro" id="IPR043964">
    <property type="entry name" value="P-loop_TraG"/>
</dbReference>
<evidence type="ECO:0000313" key="3">
    <source>
        <dbReference type="EMBL" id="ETK02084.1"/>
    </source>
</evidence>
<name>W2C4G2_9BACT</name>
<evidence type="ECO:0000313" key="4">
    <source>
        <dbReference type="Proteomes" id="UP000018837"/>
    </source>
</evidence>
<dbReference type="InterPro" id="IPR024451">
    <property type="entry name" value="TraG_N_Bacteroidetes"/>
</dbReference>
<dbReference type="Gene3D" id="1.10.8.730">
    <property type="match status" value="1"/>
</dbReference>
<reference evidence="3 4" key="1">
    <citation type="submission" date="2013-11" db="EMBL/GenBank/DDBJ databases">
        <title>Single cell genomics of uncultured Tannerella BU063 (oral taxon 286).</title>
        <authorList>
            <person name="Beall C.J."/>
            <person name="Campbell A.G."/>
            <person name="Griffen A.L."/>
            <person name="Podar M."/>
            <person name="Leys E.J."/>
        </authorList>
    </citation>
    <scope>NUCLEOTIDE SEQUENCE [LARGE SCALE GENOMIC DNA]</scope>
    <source>
        <strain evidence="3">Cell 2</strain>
    </source>
</reference>
<dbReference type="Pfam" id="PF19044">
    <property type="entry name" value="P-loop_TraG"/>
    <property type="match status" value="1"/>
</dbReference>
<dbReference type="InterPro" id="IPR053155">
    <property type="entry name" value="F-pilin_assembly_TraC"/>
</dbReference>
<dbReference type="EMBL" id="AYUF01000419">
    <property type="protein sequence ID" value="ETK02084.1"/>
    <property type="molecule type" value="Genomic_DNA"/>
</dbReference>
<protein>
    <submittedName>
        <fullName evidence="3">Conjugate transposon protein</fullName>
    </submittedName>
</protein>
<dbReference type="Gene3D" id="3.40.50.300">
    <property type="entry name" value="P-loop containing nucleotide triphosphate hydrolases"/>
    <property type="match status" value="1"/>
</dbReference>
<evidence type="ECO:0000259" key="2">
    <source>
        <dbReference type="Pfam" id="PF19044"/>
    </source>
</evidence>
<sequence>MRNTSKVTTLESKFPLLAVEQGCIVSKDADITVAFRVELPELFTVTSAEYEAMHAAWHKAVKVLPDFTIVHKQDWFVKERYAGRLSDGELSFLARASERHFNERPFLDHACYLFLTKTTRQRMARQSNFSSLCRGTILPKEVGNREEVAKFMEAVDQFERIINDDDRIRLTRMTEEELVGTKEKSGLLDRYFSLSDTGHASLEDIRLGADLVRVGDNRLCLHTLSDTDDLPAVVSTDSRYERLSTDRSDCRLSFAAPVGLMLSCNHLFNQYLFIEDSEENLNRFEKQARNMHSLARYSRSNQINEAWIQEYLNLARSQGLTSIRAHFNVLAWSDDSEELRQIKNDVGSALALMECRPRHNTVDAATLYWAGIPGNAADFPAEESFYTFIDPALCFFTAETNYRDSLSPFGIKMADRLSGRPIHLDISDLPMKKGIITNRNKFILGPSGSGKSFFTNHMVRQYYEQGAHVLLVDTGNSYEGLCGLINRKTKGADGIYFTYTDARPIAFNPFYTDDYVFDVEKRESICTLLLTLWKSADEPVTKTEAGELGSAVNAYIETIRSNRKITPCFNTFYEYLRDVYRPEMGRREIRVTLSDFNIDNLLTTLKQYYVGGRYDFLLNSDRNIDLLSKRFIVFEIDAVKDNKDLFPVVTIIIMEAFINKMRRLKGVRKMILIEEAWKAIASANMADYIKYLYKTVRKYFGEAIVVTQEVDDIISSPIVKESIINNSDCKI</sequence>